<evidence type="ECO:0000313" key="3">
    <source>
        <dbReference type="EMBL" id="AKP51722.1"/>
    </source>
</evidence>
<dbReference type="RefSeq" id="WP_048642027.1">
    <property type="nucleotide sequence ID" value="NZ_CP012040.1"/>
</dbReference>
<dbReference type="KEGG" id="camu:CA2015_2304"/>
<dbReference type="EMBL" id="CP012040">
    <property type="protein sequence ID" value="AKP51722.1"/>
    <property type="molecule type" value="Genomic_DNA"/>
</dbReference>
<evidence type="ECO:0000313" key="4">
    <source>
        <dbReference type="Proteomes" id="UP000036520"/>
    </source>
</evidence>
<feature type="transmembrane region" description="Helical" evidence="1">
    <location>
        <begin position="237"/>
        <end position="257"/>
    </location>
</feature>
<feature type="transmembrane region" description="Helical" evidence="1">
    <location>
        <begin position="7"/>
        <end position="27"/>
    </location>
</feature>
<dbReference type="InterPro" id="IPR000620">
    <property type="entry name" value="EamA_dom"/>
</dbReference>
<reference evidence="3 4" key="1">
    <citation type="submission" date="2015-07" db="EMBL/GenBank/DDBJ databases">
        <authorList>
            <person name="Kim K.M."/>
        </authorList>
    </citation>
    <scope>NUCLEOTIDE SEQUENCE [LARGE SCALE GENOMIC DNA]</scope>
    <source>
        <strain evidence="3 4">KCTC 12363</strain>
    </source>
</reference>
<dbReference type="AlphaFoldDB" id="A0A0H4PTP7"/>
<evidence type="ECO:0000259" key="2">
    <source>
        <dbReference type="Pfam" id="PF00892"/>
    </source>
</evidence>
<keyword evidence="1" id="KW-1133">Transmembrane helix</keyword>
<dbReference type="OrthoDB" id="9150437at2"/>
<feature type="transmembrane region" description="Helical" evidence="1">
    <location>
        <begin position="139"/>
        <end position="159"/>
    </location>
</feature>
<feature type="transmembrane region" description="Helical" evidence="1">
    <location>
        <begin position="62"/>
        <end position="81"/>
    </location>
</feature>
<sequence>MVKDYLWLHFVVLIWGFTAILGLLISLPAVEIVFYRTLLASIGLLLFLKFRRRPLKVSGSALTNFLLTGGLIGAHWILFFWAAQVSTASVCLAGLATCSLWTALIEPLVNRQPVKWYEVMLGLIVVLGLVVIFKFESGYALGLLLAVLSALLSACFTVINGKLTKSHSPFVITFYEMIGAFLLTSAFMPFYAYWFTVDGFSWMPQGMDWFWLLVLSQVCTVVAFTLSVNLMRRISAFAVNLTVNMEPVYGILLAFMIFGEKEKMTTEFYVGTLIILASVGIYPVIRYVQKRRGLRTVRKIH</sequence>
<dbReference type="SUPFAM" id="SSF103481">
    <property type="entry name" value="Multidrug resistance efflux transporter EmrE"/>
    <property type="match status" value="2"/>
</dbReference>
<feature type="transmembrane region" description="Helical" evidence="1">
    <location>
        <begin position="116"/>
        <end position="133"/>
    </location>
</feature>
<evidence type="ECO:0000256" key="1">
    <source>
        <dbReference type="SAM" id="Phobius"/>
    </source>
</evidence>
<protein>
    <submittedName>
        <fullName evidence="3">Putative permease</fullName>
    </submittedName>
</protein>
<feature type="domain" description="EamA" evidence="2">
    <location>
        <begin position="5"/>
        <end position="133"/>
    </location>
</feature>
<dbReference type="InterPro" id="IPR037185">
    <property type="entry name" value="EmrE-like"/>
</dbReference>
<dbReference type="PANTHER" id="PTHR22911">
    <property type="entry name" value="ACYL-MALONYL CONDENSING ENZYME-RELATED"/>
    <property type="match status" value="1"/>
</dbReference>
<feature type="transmembrane region" description="Helical" evidence="1">
    <location>
        <begin position="87"/>
        <end position="104"/>
    </location>
</feature>
<gene>
    <name evidence="3" type="ORF">CA2015_2304</name>
</gene>
<dbReference type="STRING" id="320787.CA2015_2304"/>
<feature type="transmembrane region" description="Helical" evidence="1">
    <location>
        <begin position="33"/>
        <end position="50"/>
    </location>
</feature>
<feature type="transmembrane region" description="Helical" evidence="1">
    <location>
        <begin position="269"/>
        <end position="288"/>
    </location>
</feature>
<dbReference type="PANTHER" id="PTHR22911:SF79">
    <property type="entry name" value="MOBA-LIKE NTP TRANSFERASE DOMAIN-CONTAINING PROTEIN"/>
    <property type="match status" value="1"/>
</dbReference>
<dbReference type="Pfam" id="PF00892">
    <property type="entry name" value="EamA"/>
    <property type="match status" value="2"/>
</dbReference>
<feature type="transmembrane region" description="Helical" evidence="1">
    <location>
        <begin position="171"/>
        <end position="194"/>
    </location>
</feature>
<keyword evidence="1" id="KW-0472">Membrane</keyword>
<organism evidence="3 4">
    <name type="scientific">Cyclobacterium amurskyense</name>
    <dbReference type="NCBI Taxonomy" id="320787"/>
    <lineage>
        <taxon>Bacteria</taxon>
        <taxon>Pseudomonadati</taxon>
        <taxon>Bacteroidota</taxon>
        <taxon>Cytophagia</taxon>
        <taxon>Cytophagales</taxon>
        <taxon>Cyclobacteriaceae</taxon>
        <taxon>Cyclobacterium</taxon>
    </lineage>
</organism>
<name>A0A0H4PTP7_9BACT</name>
<feature type="transmembrane region" description="Helical" evidence="1">
    <location>
        <begin position="209"/>
        <end position="230"/>
    </location>
</feature>
<proteinExistence type="predicted"/>
<keyword evidence="1" id="KW-0812">Transmembrane</keyword>
<accession>A0A0H4PTP7</accession>
<dbReference type="GO" id="GO:0016020">
    <property type="term" value="C:membrane"/>
    <property type="evidence" value="ECO:0007669"/>
    <property type="project" value="InterPro"/>
</dbReference>
<feature type="domain" description="EamA" evidence="2">
    <location>
        <begin position="141"/>
        <end position="279"/>
    </location>
</feature>
<dbReference type="Proteomes" id="UP000036520">
    <property type="component" value="Chromosome"/>
</dbReference>
<keyword evidence="4" id="KW-1185">Reference proteome</keyword>